<protein>
    <submittedName>
        <fullName evidence="1">Uncharacterized protein</fullName>
    </submittedName>
</protein>
<name>A0A010RL98_PSEFL</name>
<dbReference type="OrthoDB" id="6898400at2"/>
<dbReference type="RefSeq" id="WP_019690431.1">
    <property type="nucleotide sequence ID" value="NZ_AFOY02000015.1"/>
</dbReference>
<reference evidence="1 2" key="1">
    <citation type="journal article" date="2011" name="J. Bacteriol.">
        <title>Draft genome sequence of the polycyclic aromatic hydrocarbon-degrading, genetically engineered bioluminescent bioreporter Pseudomonas fluorescens HK44.</title>
        <authorList>
            <person name="Chauhan A."/>
            <person name="Layton A.C."/>
            <person name="Williams D.E."/>
            <person name="Smartt A.E."/>
            <person name="Ripp S."/>
            <person name="Karpinets T.V."/>
            <person name="Brown S.D."/>
            <person name="Sayler G.S."/>
        </authorList>
    </citation>
    <scope>NUCLEOTIDE SEQUENCE [LARGE SCALE GENOMIC DNA]</scope>
    <source>
        <strain evidence="1 2">HK44</strain>
    </source>
</reference>
<gene>
    <name evidence="1" type="ORF">HK44_006435</name>
</gene>
<dbReference type="Proteomes" id="UP000022611">
    <property type="component" value="Unassembled WGS sequence"/>
</dbReference>
<dbReference type="PATRIC" id="fig|1042209.11.peg.3660"/>
<organism evidence="1 2">
    <name type="scientific">Pseudomonas fluorescens HK44</name>
    <dbReference type="NCBI Taxonomy" id="1042209"/>
    <lineage>
        <taxon>Bacteria</taxon>
        <taxon>Pseudomonadati</taxon>
        <taxon>Pseudomonadota</taxon>
        <taxon>Gammaproteobacteria</taxon>
        <taxon>Pseudomonadales</taxon>
        <taxon>Pseudomonadaceae</taxon>
        <taxon>Pseudomonas</taxon>
    </lineage>
</organism>
<dbReference type="HOGENOM" id="CLU_189953_1_0_6"/>
<dbReference type="AlphaFoldDB" id="A0A010RL98"/>
<dbReference type="EMBL" id="AFOY02000015">
    <property type="protein sequence ID" value="EXF93326.1"/>
    <property type="molecule type" value="Genomic_DNA"/>
</dbReference>
<accession>A0A010RL98</accession>
<sequence length="77" mass="8343">MNNIRLIAALLSKIIANQNALGAAMEELTLWIEKGGSTIVASNIRGVLEALHDNDAIINDGIEKMMASQLIRSRNPD</sequence>
<proteinExistence type="predicted"/>
<evidence type="ECO:0000313" key="2">
    <source>
        <dbReference type="Proteomes" id="UP000022611"/>
    </source>
</evidence>
<evidence type="ECO:0000313" key="1">
    <source>
        <dbReference type="EMBL" id="EXF93326.1"/>
    </source>
</evidence>
<comment type="caution">
    <text evidence="1">The sequence shown here is derived from an EMBL/GenBank/DDBJ whole genome shotgun (WGS) entry which is preliminary data.</text>
</comment>